<feature type="compositionally biased region" description="Polar residues" evidence="1">
    <location>
        <begin position="1"/>
        <end position="14"/>
    </location>
</feature>
<feature type="transmembrane region" description="Helical" evidence="2">
    <location>
        <begin position="185"/>
        <end position="212"/>
    </location>
</feature>
<dbReference type="Gramene" id="Kaladp0008s0533.1.v1.1">
    <property type="protein sequence ID" value="Kaladp0008s0533.1.v1.1"/>
    <property type="gene ID" value="Kaladp0008s0533.v1.1"/>
</dbReference>
<dbReference type="Proteomes" id="UP000594263">
    <property type="component" value="Unplaced"/>
</dbReference>
<evidence type="ECO:0000256" key="1">
    <source>
        <dbReference type="SAM" id="MobiDB-lite"/>
    </source>
</evidence>
<evidence type="ECO:0000256" key="2">
    <source>
        <dbReference type="SAM" id="Phobius"/>
    </source>
</evidence>
<reference evidence="3" key="1">
    <citation type="submission" date="2021-01" db="UniProtKB">
        <authorList>
            <consortium name="EnsemblPlants"/>
        </authorList>
    </citation>
    <scope>IDENTIFICATION</scope>
</reference>
<feature type="transmembrane region" description="Helical" evidence="2">
    <location>
        <begin position="145"/>
        <end position="164"/>
    </location>
</feature>
<sequence length="352" mass="38431">MSISQACLTASSSAPRPANHTRLRLSTASRSGVGAFAAGRTLRLSTSAIQVQKCEIRWLGFRGGVRFFRKLGSCVKAESGVGAGGTGDDEWRGESTMPERFRYLTKEAPDPPLRWPWFVALAVLAYAWRTVLFELSNWRRNAVGIFHLLGYVGKLALALIFHFIGHPITSTIRFAENIFYTVRAFYSSIVAYAPVAELILIIILSSLTLSIAEAAVPDAVSSQQHILTISGFIGYFALRGFISEPFFWTLLVGIYAFSRFVKKRDEVSAALPAAAVMAAIGEPWVRLVVLASFIALAVTHHSSELNKGKVADTEASEAKTTVPLPLLGVALAIGVRLAAKWAGYRHLTWMIV</sequence>
<accession>A0A7N0RDE8</accession>
<keyword evidence="2" id="KW-0812">Transmembrane</keyword>
<dbReference type="GO" id="GO:0009409">
    <property type="term" value="P:response to cold"/>
    <property type="evidence" value="ECO:0007669"/>
    <property type="project" value="EnsemblPlants"/>
</dbReference>
<dbReference type="InterPro" id="IPR056894">
    <property type="entry name" value="AtTam38"/>
</dbReference>
<feature type="transmembrane region" description="Helical" evidence="2">
    <location>
        <begin position="232"/>
        <end position="257"/>
    </location>
</feature>
<evidence type="ECO:0000313" key="4">
    <source>
        <dbReference type="Proteomes" id="UP000594263"/>
    </source>
</evidence>
<organism evidence="3 4">
    <name type="scientific">Kalanchoe fedtschenkoi</name>
    <name type="common">Lavender scallops</name>
    <name type="synonym">South American air plant</name>
    <dbReference type="NCBI Taxonomy" id="63787"/>
    <lineage>
        <taxon>Eukaryota</taxon>
        <taxon>Viridiplantae</taxon>
        <taxon>Streptophyta</taxon>
        <taxon>Embryophyta</taxon>
        <taxon>Tracheophyta</taxon>
        <taxon>Spermatophyta</taxon>
        <taxon>Magnoliopsida</taxon>
        <taxon>eudicotyledons</taxon>
        <taxon>Gunneridae</taxon>
        <taxon>Pentapetalae</taxon>
        <taxon>Saxifragales</taxon>
        <taxon>Crassulaceae</taxon>
        <taxon>Kalanchoe</taxon>
    </lineage>
</organism>
<evidence type="ECO:0000313" key="3">
    <source>
        <dbReference type="EnsemblPlants" id="Kaladp0008s0533.1.v1.1"/>
    </source>
</evidence>
<name>A0A7N0RDE8_KALFE</name>
<feature type="transmembrane region" description="Helical" evidence="2">
    <location>
        <begin position="269"/>
        <end position="298"/>
    </location>
</feature>
<feature type="region of interest" description="Disordered" evidence="1">
    <location>
        <begin position="1"/>
        <end position="23"/>
    </location>
</feature>
<dbReference type="AlphaFoldDB" id="A0A7N0RDE8"/>
<dbReference type="EnsemblPlants" id="Kaladp0008s0533.1.v1.1">
    <property type="protein sequence ID" value="Kaladp0008s0533.1.v1.1"/>
    <property type="gene ID" value="Kaladp0008s0533.v1.1"/>
</dbReference>
<keyword evidence="2" id="KW-1133">Transmembrane helix</keyword>
<keyword evidence="4" id="KW-1185">Reference proteome</keyword>
<proteinExistence type="predicted"/>
<feature type="transmembrane region" description="Helical" evidence="2">
    <location>
        <begin position="115"/>
        <end position="133"/>
    </location>
</feature>
<keyword evidence="2" id="KW-0472">Membrane</keyword>
<protein>
    <submittedName>
        <fullName evidence="3">Uncharacterized protein</fullName>
    </submittedName>
</protein>
<dbReference type="OMA" id="MPSRFRY"/>
<dbReference type="Pfam" id="PF25114">
    <property type="entry name" value="AtTam38"/>
    <property type="match status" value="1"/>
</dbReference>
<feature type="transmembrane region" description="Helical" evidence="2">
    <location>
        <begin position="318"/>
        <end position="339"/>
    </location>
</feature>